<proteinExistence type="predicted"/>
<protein>
    <submittedName>
        <fullName evidence="1">LPS export ABC transporter protein LptC</fullName>
    </submittedName>
</protein>
<dbReference type="EMBL" id="FXTB01000004">
    <property type="protein sequence ID" value="SMO66638.1"/>
    <property type="molecule type" value="Genomic_DNA"/>
</dbReference>
<reference evidence="1 2" key="1">
    <citation type="submission" date="2017-05" db="EMBL/GenBank/DDBJ databases">
        <authorList>
            <person name="Varghese N."/>
            <person name="Submissions S."/>
        </authorList>
    </citation>
    <scope>NUCLEOTIDE SEQUENCE [LARGE SCALE GENOMIC DNA]</scope>
    <source>
        <strain evidence="1 2">DSM 27040</strain>
    </source>
</reference>
<dbReference type="Gene3D" id="2.60.450.10">
    <property type="entry name" value="Lipopolysaccharide (LPS) transport protein A like domain"/>
    <property type="match status" value="1"/>
</dbReference>
<dbReference type="NCBIfam" id="TIGR04409">
    <property type="entry name" value="LptC_YrbK"/>
    <property type="match status" value="1"/>
</dbReference>
<dbReference type="InterPro" id="IPR026265">
    <property type="entry name" value="LptC"/>
</dbReference>
<dbReference type="AlphaFoldDB" id="A0A521D4M1"/>
<dbReference type="Proteomes" id="UP000319040">
    <property type="component" value="Unassembled WGS sequence"/>
</dbReference>
<evidence type="ECO:0000313" key="2">
    <source>
        <dbReference type="Proteomes" id="UP000319040"/>
    </source>
</evidence>
<organism evidence="1 2">
    <name type="scientific">Saccharicrinis carchari</name>
    <dbReference type="NCBI Taxonomy" id="1168039"/>
    <lineage>
        <taxon>Bacteria</taxon>
        <taxon>Pseudomonadati</taxon>
        <taxon>Bacteroidota</taxon>
        <taxon>Bacteroidia</taxon>
        <taxon>Marinilabiliales</taxon>
        <taxon>Marinilabiliaceae</taxon>
        <taxon>Saccharicrinis</taxon>
    </lineage>
</organism>
<dbReference type="RefSeq" id="WP_142533363.1">
    <property type="nucleotide sequence ID" value="NZ_FXTB01000004.1"/>
</dbReference>
<name>A0A521D4M1_SACCC</name>
<dbReference type="GO" id="GO:0005886">
    <property type="term" value="C:plasma membrane"/>
    <property type="evidence" value="ECO:0007669"/>
    <property type="project" value="InterPro"/>
</dbReference>
<sequence length="199" mass="22949">MESDYNKKHINKINKTARALLLAVLFFNLACTSNKPEEIKAIEADQNTPSLELVDFETFISDSGMVKYHVTTPLLLNYDKAEEPYKEYPQGGHIMTYDSVGSIQAQIKCKYAIFYDKQQLWDLRNNVEAVNEDGVVFNTEQLFWNQSEKKIYTEKFIKITTTDEIITGYGFTAKENLTEYRLNKMSGTIALDEKQQTPE</sequence>
<evidence type="ECO:0000313" key="1">
    <source>
        <dbReference type="EMBL" id="SMO66638.1"/>
    </source>
</evidence>
<dbReference type="Pfam" id="PF06835">
    <property type="entry name" value="LptC"/>
    <property type="match status" value="1"/>
</dbReference>
<dbReference type="OrthoDB" id="9812080at2"/>
<dbReference type="InterPro" id="IPR010664">
    <property type="entry name" value="LipoPS_assembly_LptC-rel"/>
</dbReference>
<keyword evidence="2" id="KW-1185">Reference proteome</keyword>
<accession>A0A521D4M1</accession>
<gene>
    <name evidence="1" type="ORF">SAMN06265379_104215</name>
</gene>
<dbReference type="GO" id="GO:0015221">
    <property type="term" value="F:lipopolysaccharide transmembrane transporter activity"/>
    <property type="evidence" value="ECO:0007669"/>
    <property type="project" value="InterPro"/>
</dbReference>